<accession>A0A074KX85</accession>
<keyword evidence="2" id="KW-1185">Reference proteome</keyword>
<dbReference type="InterPro" id="IPR036567">
    <property type="entry name" value="RHF-like"/>
</dbReference>
<keyword evidence="1" id="KW-0689">Ribosomal protein</keyword>
<dbReference type="GO" id="GO:0005840">
    <property type="term" value="C:ribosome"/>
    <property type="evidence" value="ECO:0007669"/>
    <property type="project" value="UniProtKB-KW"/>
</dbReference>
<comment type="caution">
    <text evidence="1">The sequence shown here is derived from an EMBL/GenBank/DDBJ whole genome shotgun (WGS) entry which is preliminary data.</text>
</comment>
<dbReference type="Gene3D" id="3.30.160.100">
    <property type="entry name" value="Ribosome hibernation promotion factor-like"/>
    <property type="match status" value="1"/>
</dbReference>
<protein>
    <submittedName>
        <fullName evidence="1">30S ribosomal protein S30</fullName>
    </submittedName>
</protein>
<dbReference type="OrthoDB" id="954728at2"/>
<dbReference type="InterPro" id="IPR003489">
    <property type="entry name" value="RHF/RaiA"/>
</dbReference>
<dbReference type="EMBL" id="JMIH01000023">
    <property type="protein sequence ID" value="KEO72840.1"/>
    <property type="molecule type" value="Genomic_DNA"/>
</dbReference>
<dbReference type="NCBIfam" id="TIGR00741">
    <property type="entry name" value="yfiA"/>
    <property type="match status" value="1"/>
</dbReference>
<organism evidence="1 2">
    <name type="scientific">Anditalea andensis</name>
    <dbReference type="NCBI Taxonomy" id="1048983"/>
    <lineage>
        <taxon>Bacteria</taxon>
        <taxon>Pseudomonadati</taxon>
        <taxon>Bacteroidota</taxon>
        <taxon>Cytophagia</taxon>
        <taxon>Cytophagales</taxon>
        <taxon>Cytophagaceae</taxon>
        <taxon>Anditalea</taxon>
    </lineage>
</organism>
<gene>
    <name evidence="1" type="ORF">EL17_14530</name>
</gene>
<dbReference type="SUPFAM" id="SSF69754">
    <property type="entry name" value="Ribosome binding protein Y (YfiA homologue)"/>
    <property type="match status" value="1"/>
</dbReference>
<evidence type="ECO:0000313" key="1">
    <source>
        <dbReference type="EMBL" id="KEO72840.1"/>
    </source>
</evidence>
<evidence type="ECO:0000313" key="2">
    <source>
        <dbReference type="Proteomes" id="UP000027821"/>
    </source>
</evidence>
<reference evidence="1 2" key="1">
    <citation type="submission" date="2014-04" db="EMBL/GenBank/DDBJ databases">
        <title>Characterization and application of a salt tolerant electro-active bacterium.</title>
        <authorList>
            <person name="Yang L."/>
            <person name="Wei S."/>
            <person name="Tay Q.X.M."/>
        </authorList>
    </citation>
    <scope>NUCLEOTIDE SEQUENCE [LARGE SCALE GENOMIC DNA]</scope>
    <source>
        <strain evidence="1 2">LY1</strain>
    </source>
</reference>
<dbReference type="STRING" id="1048983.EL17_14530"/>
<dbReference type="eggNOG" id="COG1544">
    <property type="taxonomic scope" value="Bacteria"/>
</dbReference>
<dbReference type="CDD" id="cd00552">
    <property type="entry name" value="RaiA"/>
    <property type="match status" value="1"/>
</dbReference>
<name>A0A074KX85_9BACT</name>
<keyword evidence="1" id="KW-0687">Ribonucleoprotein</keyword>
<dbReference type="Proteomes" id="UP000027821">
    <property type="component" value="Unassembled WGS sequence"/>
</dbReference>
<dbReference type="Pfam" id="PF02482">
    <property type="entry name" value="Ribosomal_S30AE"/>
    <property type="match status" value="1"/>
</dbReference>
<dbReference type="RefSeq" id="WP_035075809.1">
    <property type="nucleotide sequence ID" value="NZ_JMIH01000023.1"/>
</dbReference>
<proteinExistence type="predicted"/>
<dbReference type="AlphaFoldDB" id="A0A074KX85"/>
<sequence>MNYTENYKGIKVDIQSVDMNVGDSVQQEVRSCLDKLLRFTPEIIWADVYFKTEGSGNTNNTVGMKLGVPGNDVFAEDNGENLVPMLKSVTDKLVRQLQKNKG</sequence>